<dbReference type="Proteomes" id="UP000636010">
    <property type="component" value="Unassembled WGS sequence"/>
</dbReference>
<keyword evidence="2" id="KW-0378">Hydrolase</keyword>
<comment type="similarity">
    <text evidence="1">Belongs to the esterase D family.</text>
</comment>
<organism evidence="3 4">
    <name type="scientific">Marivirga lumbricoides</name>
    <dbReference type="NCBI Taxonomy" id="1046115"/>
    <lineage>
        <taxon>Bacteria</taxon>
        <taxon>Pseudomonadati</taxon>
        <taxon>Bacteroidota</taxon>
        <taxon>Cytophagia</taxon>
        <taxon>Cytophagales</taxon>
        <taxon>Marivirgaceae</taxon>
        <taxon>Marivirga</taxon>
    </lineage>
</organism>
<accession>A0ABQ1LG06</accession>
<proteinExistence type="inferred from homology"/>
<dbReference type="Pfam" id="PF00756">
    <property type="entry name" value="Esterase"/>
    <property type="match status" value="1"/>
</dbReference>
<dbReference type="RefSeq" id="WP_188460422.1">
    <property type="nucleotide sequence ID" value="NZ_BAABHU010000002.1"/>
</dbReference>
<protein>
    <submittedName>
        <fullName evidence="3">Esterase</fullName>
    </submittedName>
</protein>
<gene>
    <name evidence="3" type="ORF">GCM10011506_06950</name>
</gene>
<reference evidence="4" key="1">
    <citation type="journal article" date="2019" name="Int. J. Syst. Evol. Microbiol.">
        <title>The Global Catalogue of Microorganisms (GCM) 10K type strain sequencing project: providing services to taxonomists for standard genome sequencing and annotation.</title>
        <authorList>
            <consortium name="The Broad Institute Genomics Platform"/>
            <consortium name="The Broad Institute Genome Sequencing Center for Infectious Disease"/>
            <person name="Wu L."/>
            <person name="Ma J."/>
        </authorList>
    </citation>
    <scope>NUCLEOTIDE SEQUENCE [LARGE SCALE GENOMIC DNA]</scope>
    <source>
        <strain evidence="4">CGMCC 1.10832</strain>
    </source>
</reference>
<dbReference type="InterPro" id="IPR029058">
    <property type="entry name" value="AB_hydrolase_fold"/>
</dbReference>
<evidence type="ECO:0000313" key="3">
    <source>
        <dbReference type="EMBL" id="GGC24319.1"/>
    </source>
</evidence>
<evidence type="ECO:0000256" key="1">
    <source>
        <dbReference type="ARBA" id="ARBA00005622"/>
    </source>
</evidence>
<dbReference type="EMBL" id="BMEC01000002">
    <property type="protein sequence ID" value="GGC24319.1"/>
    <property type="molecule type" value="Genomic_DNA"/>
</dbReference>
<name>A0ABQ1LG06_9BACT</name>
<dbReference type="InterPro" id="IPR052558">
    <property type="entry name" value="Siderophore_Hydrolase_D"/>
</dbReference>
<dbReference type="Gene3D" id="3.40.50.1820">
    <property type="entry name" value="alpha/beta hydrolase"/>
    <property type="match status" value="1"/>
</dbReference>
<comment type="caution">
    <text evidence="3">The sequence shown here is derived from an EMBL/GenBank/DDBJ whole genome shotgun (WGS) entry which is preliminary data.</text>
</comment>
<evidence type="ECO:0000313" key="4">
    <source>
        <dbReference type="Proteomes" id="UP000636010"/>
    </source>
</evidence>
<dbReference type="PANTHER" id="PTHR40841">
    <property type="entry name" value="SIDEROPHORE TRIACETYLFUSARININE C ESTERASE"/>
    <property type="match status" value="1"/>
</dbReference>
<sequence>MKYKILSLILTLVSQLSFTQKLPEKISEKDFSIGKSIMLKSSILGENRELNIYLPLSYLTDISKTYPVIYLLDGSRDEDFIHISGIVQFGSFSWIDMVPESIVVGIENVDRKRDFTYPSLNKLDQKEFPTSGGSKKFISFLESELQPYINSNYRTATGKTLIGQSLGGLLATEILFKKPELFDNYIIVSPSLWWDDEKLLDIQPVAYNSNKSIYIAVGKEGEVMERTAKELFDKLKMSQRENTDLLYEFLEDKTHGDALHTAVYNAFEHVFRAEKE</sequence>
<dbReference type="SUPFAM" id="SSF53474">
    <property type="entry name" value="alpha/beta-Hydrolases"/>
    <property type="match status" value="1"/>
</dbReference>
<dbReference type="PANTHER" id="PTHR40841:SF2">
    <property type="entry name" value="SIDEROPHORE-DEGRADING ESTERASE (EUROFUNG)"/>
    <property type="match status" value="1"/>
</dbReference>
<keyword evidence="4" id="KW-1185">Reference proteome</keyword>
<evidence type="ECO:0000256" key="2">
    <source>
        <dbReference type="ARBA" id="ARBA00022801"/>
    </source>
</evidence>
<dbReference type="InterPro" id="IPR000801">
    <property type="entry name" value="Esterase-like"/>
</dbReference>